<reference evidence="2 3" key="1">
    <citation type="journal article" date="2025" name="Microbiol. Resour. Announc.">
        <title>Draft genome sequences for Neonectria magnoliae and Neonectria punicea, canker pathogens of Liriodendron tulipifera and Acer saccharum in West Virginia.</title>
        <authorList>
            <person name="Petronek H.M."/>
            <person name="Kasson M.T."/>
            <person name="Metheny A.M."/>
            <person name="Stauder C.M."/>
            <person name="Lovett B."/>
            <person name="Lynch S.C."/>
            <person name="Garnas J.R."/>
            <person name="Kasson L.R."/>
            <person name="Stajich J.E."/>
        </authorList>
    </citation>
    <scope>NUCLEOTIDE SEQUENCE [LARGE SCALE GENOMIC DNA]</scope>
    <source>
        <strain evidence="2 3">NRRL 64651</strain>
    </source>
</reference>
<dbReference type="EMBL" id="JAZAVK010000001">
    <property type="protein sequence ID" value="KAK7433406.1"/>
    <property type="molecule type" value="Genomic_DNA"/>
</dbReference>
<keyword evidence="3" id="KW-1185">Reference proteome</keyword>
<dbReference type="Proteomes" id="UP001498421">
    <property type="component" value="Unassembled WGS sequence"/>
</dbReference>
<comment type="caution">
    <text evidence="2">The sequence shown here is derived from an EMBL/GenBank/DDBJ whole genome shotgun (WGS) entry which is preliminary data.</text>
</comment>
<feature type="non-terminal residue" evidence="2">
    <location>
        <position position="1"/>
    </location>
</feature>
<evidence type="ECO:0000256" key="1">
    <source>
        <dbReference type="SAM" id="MobiDB-lite"/>
    </source>
</evidence>
<feature type="compositionally biased region" description="Polar residues" evidence="1">
    <location>
        <begin position="120"/>
        <end position="162"/>
    </location>
</feature>
<protein>
    <recommendedName>
        <fullName evidence="4">Extracellular membrane protein CFEM domain-containing protein</fullName>
    </recommendedName>
</protein>
<feature type="region of interest" description="Disordered" evidence="1">
    <location>
        <begin position="120"/>
        <end position="208"/>
    </location>
</feature>
<evidence type="ECO:0000313" key="3">
    <source>
        <dbReference type="Proteomes" id="UP001498421"/>
    </source>
</evidence>
<name>A0ABR1IIC2_9HYPO</name>
<sequence>LASLATTANRIFGGLGTTACQSCLAQVEAACKAPITQFNDCFCDADGKAWAALDDCLTAETDCQRTRESTLGYYGAHCFAYKDNAEEEFCVNASQDDLLKMSVADSFCKGFITLSTTTNPSTRITEASSSEPTVESKTTTSDPESTFTSASVALEKSTTSQESPTSATSASGSAATKSNSEGSVGIDNEDDNDGEDESNGASRVPSSMGVSGLVTMALWTWRMFVS</sequence>
<accession>A0ABR1IIC2</accession>
<organism evidence="2 3">
    <name type="scientific">Neonectria magnoliae</name>
    <dbReference type="NCBI Taxonomy" id="2732573"/>
    <lineage>
        <taxon>Eukaryota</taxon>
        <taxon>Fungi</taxon>
        <taxon>Dikarya</taxon>
        <taxon>Ascomycota</taxon>
        <taxon>Pezizomycotina</taxon>
        <taxon>Sordariomycetes</taxon>
        <taxon>Hypocreomycetidae</taxon>
        <taxon>Hypocreales</taxon>
        <taxon>Nectriaceae</taxon>
        <taxon>Neonectria</taxon>
    </lineage>
</organism>
<proteinExistence type="predicted"/>
<feature type="compositionally biased region" description="Low complexity" evidence="1">
    <location>
        <begin position="163"/>
        <end position="180"/>
    </location>
</feature>
<gene>
    <name evidence="2" type="ORF">QQZ08_000346</name>
</gene>
<feature type="compositionally biased region" description="Acidic residues" evidence="1">
    <location>
        <begin position="187"/>
        <end position="198"/>
    </location>
</feature>
<evidence type="ECO:0008006" key="4">
    <source>
        <dbReference type="Google" id="ProtNLM"/>
    </source>
</evidence>
<evidence type="ECO:0000313" key="2">
    <source>
        <dbReference type="EMBL" id="KAK7433406.1"/>
    </source>
</evidence>